<gene>
    <name evidence="6" type="primary">rpsH</name>
    <name evidence="6" type="ORF">CO174_04220</name>
</gene>
<evidence type="ECO:0000313" key="7">
    <source>
        <dbReference type="Proteomes" id="UP000229385"/>
    </source>
</evidence>
<organism evidence="6 7">
    <name type="scientific">Candidatus Uhrbacteria bacterium CG_4_9_14_3_um_filter_50_9</name>
    <dbReference type="NCBI Taxonomy" id="1975035"/>
    <lineage>
        <taxon>Bacteria</taxon>
        <taxon>Candidatus Uhriibacteriota</taxon>
    </lineage>
</organism>
<protein>
    <recommendedName>
        <fullName evidence="4">Small ribosomal subunit protein uS8</fullName>
    </recommendedName>
    <alternativeName>
        <fullName evidence="5">30S ribosomal protein S8</fullName>
    </alternativeName>
</protein>
<dbReference type="Gene3D" id="3.30.1370.30">
    <property type="match status" value="1"/>
</dbReference>
<dbReference type="EMBL" id="PFWU01000045">
    <property type="protein sequence ID" value="PJA45281.1"/>
    <property type="molecule type" value="Genomic_DNA"/>
</dbReference>
<comment type="caution">
    <text evidence="6">The sequence shown here is derived from an EMBL/GenBank/DDBJ whole genome shotgun (WGS) entry which is preliminary data.</text>
</comment>
<reference evidence="7" key="1">
    <citation type="submission" date="2017-09" db="EMBL/GenBank/DDBJ databases">
        <title>Depth-based differentiation of microbial function through sediment-hosted aquifers and enrichment of novel symbionts in the deep terrestrial subsurface.</title>
        <authorList>
            <person name="Probst A.J."/>
            <person name="Ladd B."/>
            <person name="Jarett J.K."/>
            <person name="Geller-Mcgrath D.E."/>
            <person name="Sieber C.M.K."/>
            <person name="Emerson J.B."/>
            <person name="Anantharaman K."/>
            <person name="Thomas B.C."/>
            <person name="Malmstrom R."/>
            <person name="Stieglmeier M."/>
            <person name="Klingl A."/>
            <person name="Woyke T."/>
            <person name="Ryan C.M."/>
            <person name="Banfield J.F."/>
        </authorList>
    </citation>
    <scope>NUCLEOTIDE SEQUENCE [LARGE SCALE GENOMIC DNA]</scope>
</reference>
<evidence type="ECO:0000256" key="1">
    <source>
        <dbReference type="ARBA" id="ARBA00006471"/>
    </source>
</evidence>
<feature type="non-terminal residue" evidence="6">
    <location>
        <position position="49"/>
    </location>
</feature>
<dbReference type="AlphaFoldDB" id="A0A2M7XBK7"/>
<dbReference type="Pfam" id="PF00410">
    <property type="entry name" value="Ribosomal_S8"/>
    <property type="match status" value="1"/>
</dbReference>
<evidence type="ECO:0000313" key="6">
    <source>
        <dbReference type="EMBL" id="PJA45281.1"/>
    </source>
</evidence>
<dbReference type="GO" id="GO:1990904">
    <property type="term" value="C:ribonucleoprotein complex"/>
    <property type="evidence" value="ECO:0007669"/>
    <property type="project" value="UniProtKB-KW"/>
</dbReference>
<accession>A0A2M7XBK7</accession>
<dbReference type="GO" id="GO:0003735">
    <property type="term" value="F:structural constituent of ribosome"/>
    <property type="evidence" value="ECO:0007669"/>
    <property type="project" value="InterPro"/>
</dbReference>
<evidence type="ECO:0000256" key="4">
    <source>
        <dbReference type="ARBA" id="ARBA00035258"/>
    </source>
</evidence>
<evidence type="ECO:0000256" key="5">
    <source>
        <dbReference type="ARBA" id="ARBA00035525"/>
    </source>
</evidence>
<keyword evidence="2 6" id="KW-0689">Ribosomal protein</keyword>
<dbReference type="SUPFAM" id="SSF56047">
    <property type="entry name" value="Ribosomal protein S8"/>
    <property type="match status" value="1"/>
</dbReference>
<proteinExistence type="inferred from homology"/>
<dbReference type="InterPro" id="IPR035987">
    <property type="entry name" value="Ribosomal_uS8_sf"/>
</dbReference>
<comment type="similarity">
    <text evidence="1">Belongs to the universal ribosomal protein uS8 family.</text>
</comment>
<keyword evidence="3" id="KW-0687">Ribonucleoprotein</keyword>
<sequence length="49" mass="5633">MMTDPISDMLTRIRNAQAVKKSEIVLPYFKMKFAIAKILEKEGYIAKAE</sequence>
<dbReference type="GO" id="GO:0005840">
    <property type="term" value="C:ribosome"/>
    <property type="evidence" value="ECO:0007669"/>
    <property type="project" value="UniProtKB-KW"/>
</dbReference>
<dbReference type="InterPro" id="IPR000630">
    <property type="entry name" value="Ribosomal_uS8"/>
</dbReference>
<dbReference type="GO" id="GO:0006412">
    <property type="term" value="P:translation"/>
    <property type="evidence" value="ECO:0007669"/>
    <property type="project" value="InterPro"/>
</dbReference>
<name>A0A2M7XBK7_9BACT</name>
<dbReference type="Proteomes" id="UP000229385">
    <property type="component" value="Unassembled WGS sequence"/>
</dbReference>
<evidence type="ECO:0000256" key="3">
    <source>
        <dbReference type="ARBA" id="ARBA00023274"/>
    </source>
</evidence>
<evidence type="ECO:0000256" key="2">
    <source>
        <dbReference type="ARBA" id="ARBA00022980"/>
    </source>
</evidence>